<dbReference type="EMBL" id="MCFA01000005">
    <property type="protein sequence ID" value="ORY18847.1"/>
    <property type="molecule type" value="Genomic_DNA"/>
</dbReference>
<dbReference type="Proteomes" id="UP000193144">
    <property type="component" value="Unassembled WGS sequence"/>
</dbReference>
<sequence>MSDGTLYPSPLQLRPSSSFEGESPREQFARRTRTYSSAKAREAGFEIPRKPVSPRSNSTSSIPSITVLSPTEPLQHLREPGKLIAYLIPFPKPRLEGVKLEDIPDRFLVYTPTPPPLSKPALGEKETQWHKNRRQWQEDIRKVMMSNAKPKNVEELTLVYPPTFPLAPEQIRTEFVDLLNRTREKSRRDAIISSSLFPVAAALDASLLFTFGGLTEVSGVWAYTSIRGTMASKKMVKDLNRGEIQTDDKADEEPHIEGCKSKAKKTGINLRMQQSPNIEILRRYLELACLKKDFNMFPQLNQMAGDVNEAAVLDAIGWRPTRRSGRDLQDEQWQTMAEREDVKRFMKKGAKEWFEFCKAFQKEQLSACNKK</sequence>
<evidence type="ECO:0000313" key="3">
    <source>
        <dbReference type="Proteomes" id="UP000193144"/>
    </source>
</evidence>
<protein>
    <submittedName>
        <fullName evidence="2">Uncharacterized protein</fullName>
    </submittedName>
</protein>
<proteinExistence type="predicted"/>
<name>A0A1Y2A957_9PLEO</name>
<evidence type="ECO:0000313" key="2">
    <source>
        <dbReference type="EMBL" id="ORY18847.1"/>
    </source>
</evidence>
<evidence type="ECO:0000256" key="1">
    <source>
        <dbReference type="SAM" id="MobiDB-lite"/>
    </source>
</evidence>
<organism evidence="2 3">
    <name type="scientific">Clohesyomyces aquaticus</name>
    <dbReference type="NCBI Taxonomy" id="1231657"/>
    <lineage>
        <taxon>Eukaryota</taxon>
        <taxon>Fungi</taxon>
        <taxon>Dikarya</taxon>
        <taxon>Ascomycota</taxon>
        <taxon>Pezizomycotina</taxon>
        <taxon>Dothideomycetes</taxon>
        <taxon>Pleosporomycetidae</taxon>
        <taxon>Pleosporales</taxon>
        <taxon>Lindgomycetaceae</taxon>
        <taxon>Clohesyomyces</taxon>
    </lineage>
</organism>
<gene>
    <name evidence="2" type="ORF">BCR34DRAFT_472772</name>
</gene>
<dbReference type="AlphaFoldDB" id="A0A1Y2A957"/>
<feature type="compositionally biased region" description="Basic and acidic residues" evidence="1">
    <location>
        <begin position="39"/>
        <end position="49"/>
    </location>
</feature>
<comment type="caution">
    <text evidence="2">The sequence shown here is derived from an EMBL/GenBank/DDBJ whole genome shotgun (WGS) entry which is preliminary data.</text>
</comment>
<feature type="compositionally biased region" description="Low complexity" evidence="1">
    <location>
        <begin position="53"/>
        <end position="66"/>
    </location>
</feature>
<keyword evidence="3" id="KW-1185">Reference proteome</keyword>
<dbReference type="OrthoDB" id="3189033at2759"/>
<reference evidence="2 3" key="1">
    <citation type="submission" date="2016-07" db="EMBL/GenBank/DDBJ databases">
        <title>Pervasive Adenine N6-methylation of Active Genes in Fungi.</title>
        <authorList>
            <consortium name="DOE Joint Genome Institute"/>
            <person name="Mondo S.J."/>
            <person name="Dannebaum R.O."/>
            <person name="Kuo R.C."/>
            <person name="Labutti K."/>
            <person name="Haridas S."/>
            <person name="Kuo A."/>
            <person name="Salamov A."/>
            <person name="Ahrendt S.R."/>
            <person name="Lipzen A."/>
            <person name="Sullivan W."/>
            <person name="Andreopoulos W.B."/>
            <person name="Clum A."/>
            <person name="Lindquist E."/>
            <person name="Daum C."/>
            <person name="Ramamoorthy G.K."/>
            <person name="Gryganskyi A."/>
            <person name="Culley D."/>
            <person name="Magnuson J.K."/>
            <person name="James T.Y."/>
            <person name="O'Malley M.A."/>
            <person name="Stajich J.E."/>
            <person name="Spatafora J.W."/>
            <person name="Visel A."/>
            <person name="Grigoriev I.V."/>
        </authorList>
    </citation>
    <scope>NUCLEOTIDE SEQUENCE [LARGE SCALE GENOMIC DNA]</scope>
    <source>
        <strain evidence="2 3">CBS 115471</strain>
    </source>
</reference>
<feature type="region of interest" description="Disordered" evidence="1">
    <location>
        <begin position="1"/>
        <end position="66"/>
    </location>
</feature>
<accession>A0A1Y2A957</accession>